<dbReference type="EMBL" id="BNBC01000017">
    <property type="protein sequence ID" value="GHE79343.1"/>
    <property type="molecule type" value="Genomic_DNA"/>
</dbReference>
<accession>A0A919A0L9</accession>
<feature type="signal peptide" evidence="1">
    <location>
        <begin position="1"/>
        <end position="23"/>
    </location>
</feature>
<name>A0A919A0L9_9ACTN</name>
<dbReference type="RefSeq" id="WP_189901802.1">
    <property type="nucleotide sequence ID" value="NZ_BNBC01000017.1"/>
</dbReference>
<evidence type="ECO:0000313" key="2">
    <source>
        <dbReference type="EMBL" id="GHE79343.1"/>
    </source>
</evidence>
<feature type="chain" id="PRO_5039576200" description="Secreted protein" evidence="1">
    <location>
        <begin position="24"/>
        <end position="132"/>
    </location>
</feature>
<organism evidence="2 3">
    <name type="scientific">Streptomyces spiralis</name>
    <dbReference type="NCBI Taxonomy" id="66376"/>
    <lineage>
        <taxon>Bacteria</taxon>
        <taxon>Bacillati</taxon>
        <taxon>Actinomycetota</taxon>
        <taxon>Actinomycetes</taxon>
        <taxon>Kitasatosporales</taxon>
        <taxon>Streptomycetaceae</taxon>
        <taxon>Streptomyces</taxon>
    </lineage>
</organism>
<comment type="caution">
    <text evidence="2">The sequence shown here is derived from an EMBL/GenBank/DDBJ whole genome shotgun (WGS) entry which is preliminary data.</text>
</comment>
<gene>
    <name evidence="2" type="ORF">GCM10014715_38150</name>
</gene>
<keyword evidence="3" id="KW-1185">Reference proteome</keyword>
<keyword evidence="1" id="KW-0732">Signal</keyword>
<reference evidence="2" key="1">
    <citation type="journal article" date="2014" name="Int. J. Syst. Evol. Microbiol.">
        <title>Complete genome sequence of Corynebacterium casei LMG S-19264T (=DSM 44701T), isolated from a smear-ripened cheese.</title>
        <authorList>
            <consortium name="US DOE Joint Genome Institute (JGI-PGF)"/>
            <person name="Walter F."/>
            <person name="Albersmeier A."/>
            <person name="Kalinowski J."/>
            <person name="Ruckert C."/>
        </authorList>
    </citation>
    <scope>NUCLEOTIDE SEQUENCE</scope>
    <source>
        <strain evidence="2">JCM 3302</strain>
    </source>
</reference>
<evidence type="ECO:0008006" key="4">
    <source>
        <dbReference type="Google" id="ProtNLM"/>
    </source>
</evidence>
<proteinExistence type="predicted"/>
<protein>
    <recommendedName>
        <fullName evidence="4">Secreted protein</fullName>
    </recommendedName>
</protein>
<sequence>MNVRKSLAIASATVALGGGLALAAPAAQATPASHGGTAATAAMQCKQHKITVPSDRGAVAYWECHRTYHGHKQASTQIWVYDKKADGKCVYGTVKIGSWRHTYKACPKGHNVSGARSGWHNGADAQVIMSIR</sequence>
<evidence type="ECO:0000313" key="3">
    <source>
        <dbReference type="Proteomes" id="UP000641386"/>
    </source>
</evidence>
<evidence type="ECO:0000256" key="1">
    <source>
        <dbReference type="SAM" id="SignalP"/>
    </source>
</evidence>
<reference evidence="2" key="2">
    <citation type="submission" date="2020-09" db="EMBL/GenBank/DDBJ databases">
        <authorList>
            <person name="Sun Q."/>
            <person name="Ohkuma M."/>
        </authorList>
    </citation>
    <scope>NUCLEOTIDE SEQUENCE</scope>
    <source>
        <strain evidence="2">JCM 3302</strain>
    </source>
</reference>
<dbReference type="AlphaFoldDB" id="A0A919A0L9"/>
<dbReference type="Proteomes" id="UP000641386">
    <property type="component" value="Unassembled WGS sequence"/>
</dbReference>